<keyword evidence="10" id="KW-0786">Thiamine pyrophosphate</keyword>
<dbReference type="FunFam" id="1.10.287.1150:FF:000006">
    <property type="entry name" value="2-oxoglutarate dehydrogenase, mitochondrial"/>
    <property type="match status" value="1"/>
</dbReference>
<dbReference type="CDD" id="cd02016">
    <property type="entry name" value="TPP_E1_OGDC_like"/>
    <property type="match status" value="1"/>
</dbReference>
<protein>
    <recommendedName>
        <fullName evidence="15">2-oxoglutarate dehydrogenase, mitochondrial</fullName>
        <ecNumber evidence="5">1.2.4.2</ecNumber>
    </recommendedName>
    <alternativeName>
        <fullName evidence="16">2-oxoglutarate dehydrogenase complex component E1</fullName>
    </alternativeName>
    <alternativeName>
        <fullName evidence="13">Alpha-ketoglutarate dehydrogenase</fullName>
    </alternativeName>
</protein>
<evidence type="ECO:0000256" key="1">
    <source>
        <dbReference type="ARBA" id="ARBA00001946"/>
    </source>
</evidence>
<dbReference type="GeneID" id="8236952"/>
<evidence type="ECO:0000256" key="7">
    <source>
        <dbReference type="ARBA" id="ARBA00022842"/>
    </source>
</evidence>
<evidence type="ECO:0000256" key="11">
    <source>
        <dbReference type="ARBA" id="ARBA00023128"/>
    </source>
</evidence>
<evidence type="ECO:0000256" key="5">
    <source>
        <dbReference type="ARBA" id="ARBA00012280"/>
    </source>
</evidence>
<keyword evidence="7" id="KW-0460">Magnesium</keyword>
<dbReference type="KEGG" id="phu:Phum_PHUM601630"/>
<evidence type="ECO:0000256" key="4">
    <source>
        <dbReference type="ARBA" id="ARBA00006936"/>
    </source>
</evidence>
<dbReference type="STRING" id="121224.E0W368"/>
<dbReference type="OMA" id="RDSYCRT"/>
<proteinExistence type="inferred from homology"/>
<dbReference type="InterPro" id="IPR005475">
    <property type="entry name" value="Transketolase-like_Pyr-bd"/>
</dbReference>
<comment type="function">
    <text evidence="14">The 2-oxoglutarate dehydrogenase complex catalyzes the overall conversion of 2-oxoglutarate to succinyl-CoA and CO(2). It contains multiple copies of three enzymatic components: 2-oxoglutarate dehydrogenase (E1), dihydrolipoamide succinyltransferase (E2) and lipoamide dehydrogenase (E3).</text>
</comment>
<evidence type="ECO:0000256" key="8">
    <source>
        <dbReference type="ARBA" id="ARBA00022946"/>
    </source>
</evidence>
<dbReference type="GO" id="GO:0030976">
    <property type="term" value="F:thiamine pyrophosphate binding"/>
    <property type="evidence" value="ECO:0007669"/>
    <property type="project" value="InterPro"/>
</dbReference>
<keyword evidence="9 18" id="KW-0560">Oxidoreductase</keyword>
<evidence type="ECO:0000256" key="10">
    <source>
        <dbReference type="ARBA" id="ARBA00023052"/>
    </source>
</evidence>
<evidence type="ECO:0000256" key="12">
    <source>
        <dbReference type="ARBA" id="ARBA00023152"/>
    </source>
</evidence>
<evidence type="ECO:0000256" key="14">
    <source>
        <dbReference type="ARBA" id="ARBA00037426"/>
    </source>
</evidence>
<dbReference type="GO" id="GO:0045252">
    <property type="term" value="C:oxoglutarate dehydrogenase complex"/>
    <property type="evidence" value="ECO:0007669"/>
    <property type="project" value="TreeGrafter"/>
</dbReference>
<evidence type="ECO:0000256" key="13">
    <source>
        <dbReference type="ARBA" id="ARBA00030680"/>
    </source>
</evidence>
<evidence type="ECO:0000256" key="15">
    <source>
        <dbReference type="ARBA" id="ARBA00040267"/>
    </source>
</evidence>
<dbReference type="InterPro" id="IPR011603">
    <property type="entry name" value="2oxoglutarate_DH_E1"/>
</dbReference>
<dbReference type="CTD" id="8236952"/>
<keyword evidence="12" id="KW-0324">Glycolysis</keyword>
<sequence>MYRARLVLNKITPILPGGGEFEKFGSWLLQSTASNNGITWTHKRHYSAPSVAEPFLNGSSSAYVEEMYNAWLADPKSVHVSWDAFFRSSSSGAVPGQAYQGPPSLAEPRANEYPLSGLLPVSGGLPGLGGSTINEKIIDDHLAVQAIIRSYQIRGHHIADLDPLGISSADLDDKHPPELLYNHYSFEDEDMDRIFKLPSTTFIGGAKEKSLSLREILKRLENAYCRHIGCEFMFINSLEQCNWIRQRLEVPGVMEMDKDQKKLILARLTRAHGFEAFLARKWSSEKRFGLEGCEILIPAMKQIIDKSTELGVESIVMGMPHRGRLNVLANVCRKPLEQIFTQFAALEAADDGSGDVKYHLGTYIERLNRVTNKNIRLAVCANPSHLEAVDPVVQGKTRAEQFYRGDGEGKKVMSMLLHGDAAFAGQGVVYETFHLSDLPDYTTHGTIHIIVNNQIGFTTDPRYSRSSAYCTDVARVVNAPIFHVNSDDPESVIHVCNIAAEWRATFHKDVVIDIVCYRRNGHNEIDEPMFTQPLMYRKIKKTPPAVQKYAEKLIGEGIVTPEEVKDVKEKYDKICEEALVNSRKETHIKYKDWLDSPWSGFFEGKDPLKVGPTGIKEDTLIHIGKRVSSPPPNAAEFVIHKGLERILKARMEMVESKVVDWALGEAMAFGSLLKEGIHVRLSGQDVERGTFSHRHHVLHHQLVDKATYRPLCNLYPDQAPYTVCNSSLSEFAVLGFELGYSMTNPNALVCWEAQFGDFNNTAQCIIDQFISSGQAKWVRQSGLVMLLPHGLEGMGPEHSSARLERFLQMSSDDPDYFPPESDEFAIRQLHDINWIVANCTTPANYFHILRRQIALPFRKPLILMTPKSLLRHPEAKSPFSDMMEGTEFKRMIPEDGPASENPGAVKKLIFCSGKVYYDLIKQRREKKLESDIAITRLEQLSPFPFDLVKQECSKYSNANLVWTQEEHKNHGPWFYIQPRIQTAINGSRPLGYSGRPSAASPATGSKPQHLKELAAFLEDSISV</sequence>
<dbReference type="FunFam" id="3.40.50.12470:FF:000007">
    <property type="entry name" value="2-oxoglutarate dehydrogenase e1 mitochondrial"/>
    <property type="match status" value="1"/>
</dbReference>
<dbReference type="GO" id="GO:0004591">
    <property type="term" value="F:oxoglutarate dehydrogenase (succinyl-transferring) activity"/>
    <property type="evidence" value="ECO:0007669"/>
    <property type="project" value="UniProtKB-EC"/>
</dbReference>
<keyword evidence="8" id="KW-0809">Transit peptide</keyword>
<evidence type="ECO:0000256" key="9">
    <source>
        <dbReference type="ARBA" id="ARBA00023002"/>
    </source>
</evidence>
<gene>
    <name evidence="19" type="primary">8236952</name>
    <name evidence="18" type="ORF">Phum_PHUM601630</name>
</gene>
<evidence type="ECO:0000256" key="2">
    <source>
        <dbReference type="ARBA" id="ARBA00001964"/>
    </source>
</evidence>
<dbReference type="FunCoup" id="E0W368">
    <property type="interactions" value="977"/>
</dbReference>
<dbReference type="InterPro" id="IPR042179">
    <property type="entry name" value="KGD_C_sf"/>
</dbReference>
<evidence type="ECO:0000313" key="20">
    <source>
        <dbReference type="Proteomes" id="UP000009046"/>
    </source>
</evidence>
<dbReference type="NCBIfam" id="TIGR00239">
    <property type="entry name" value="2oxo_dh_E1"/>
    <property type="match status" value="1"/>
</dbReference>
<dbReference type="SUPFAM" id="SSF52518">
    <property type="entry name" value="Thiamin diphosphate-binding fold (THDP-binding)"/>
    <property type="match status" value="2"/>
</dbReference>
<dbReference type="Gene3D" id="1.10.287.1150">
    <property type="entry name" value="TPP helical domain"/>
    <property type="match status" value="1"/>
</dbReference>
<dbReference type="EMBL" id="AAZO01007334">
    <property type="status" value="NOT_ANNOTATED_CDS"/>
    <property type="molecule type" value="Genomic_DNA"/>
</dbReference>
<dbReference type="Gene3D" id="3.40.50.970">
    <property type="match status" value="1"/>
</dbReference>
<accession>E0W368</accession>
<dbReference type="GO" id="GO:0006099">
    <property type="term" value="P:tricarboxylic acid cycle"/>
    <property type="evidence" value="ECO:0007669"/>
    <property type="project" value="TreeGrafter"/>
</dbReference>
<feature type="domain" description="Transketolase-like pyrimidine-binding" evidence="17">
    <location>
        <begin position="659"/>
        <end position="872"/>
    </location>
</feature>
<dbReference type="SMART" id="SM00861">
    <property type="entry name" value="Transket_pyr"/>
    <property type="match status" value="1"/>
</dbReference>
<dbReference type="GO" id="GO:0006096">
    <property type="term" value="P:glycolytic process"/>
    <property type="evidence" value="ECO:0007669"/>
    <property type="project" value="UniProtKB-KW"/>
</dbReference>
<dbReference type="Pfam" id="PF02779">
    <property type="entry name" value="Transket_pyr"/>
    <property type="match status" value="1"/>
</dbReference>
<dbReference type="PANTHER" id="PTHR23152">
    <property type="entry name" value="2-OXOGLUTARATE DEHYDROGENASE"/>
    <property type="match status" value="1"/>
</dbReference>
<dbReference type="EC" id="1.2.4.2" evidence="5"/>
<reference evidence="19" key="3">
    <citation type="submission" date="2021-02" db="UniProtKB">
        <authorList>
            <consortium name="EnsemblMetazoa"/>
        </authorList>
    </citation>
    <scope>IDENTIFICATION</scope>
    <source>
        <strain evidence="19">USDA</strain>
    </source>
</reference>
<evidence type="ECO:0000313" key="18">
    <source>
        <dbReference type="EMBL" id="EEB20073.1"/>
    </source>
</evidence>
<dbReference type="PIRSF" id="PIRSF000157">
    <property type="entry name" value="Oxoglu_dh_E1"/>
    <property type="match status" value="1"/>
</dbReference>
<dbReference type="GO" id="GO:0005739">
    <property type="term" value="C:mitochondrion"/>
    <property type="evidence" value="ECO:0007669"/>
    <property type="project" value="UniProtKB-SubCell"/>
</dbReference>
<comment type="subcellular location">
    <subcellularLocation>
        <location evidence="3">Mitochondrion</location>
    </subcellularLocation>
</comment>
<keyword evidence="11" id="KW-0496">Mitochondrion</keyword>
<comment type="similarity">
    <text evidence="4">Belongs to the alpha-ketoglutarate dehydrogenase family.</text>
</comment>
<dbReference type="EnsemblMetazoa" id="PHUM601630-RA">
    <property type="protein sequence ID" value="PHUM601630-PA"/>
    <property type="gene ID" value="PHUM601630"/>
</dbReference>
<dbReference type="NCBIfam" id="NF008907">
    <property type="entry name" value="PRK12270.1"/>
    <property type="match status" value="1"/>
</dbReference>
<dbReference type="InterPro" id="IPR001017">
    <property type="entry name" value="DH_E1"/>
</dbReference>
<dbReference type="HOGENOM" id="CLU_004709_1_1_1"/>
<keyword evidence="20" id="KW-1185">Reference proteome</keyword>
<evidence type="ECO:0000259" key="17">
    <source>
        <dbReference type="SMART" id="SM00861"/>
    </source>
</evidence>
<comment type="cofactor">
    <cofactor evidence="1">
        <name>Mg(2+)</name>
        <dbReference type="ChEBI" id="CHEBI:18420"/>
    </cofactor>
</comment>
<organism>
    <name type="scientific">Pediculus humanus subsp. corporis</name>
    <name type="common">Body louse</name>
    <dbReference type="NCBI Taxonomy" id="121224"/>
    <lineage>
        <taxon>Eukaryota</taxon>
        <taxon>Metazoa</taxon>
        <taxon>Ecdysozoa</taxon>
        <taxon>Arthropoda</taxon>
        <taxon>Hexapoda</taxon>
        <taxon>Insecta</taxon>
        <taxon>Pterygota</taxon>
        <taxon>Neoptera</taxon>
        <taxon>Paraneoptera</taxon>
        <taxon>Psocodea</taxon>
        <taxon>Troctomorpha</taxon>
        <taxon>Phthiraptera</taxon>
        <taxon>Anoplura</taxon>
        <taxon>Pediculidae</taxon>
        <taxon>Pediculus</taxon>
    </lineage>
</organism>
<dbReference type="Pfam" id="PF00676">
    <property type="entry name" value="E1_dh"/>
    <property type="match status" value="1"/>
</dbReference>
<dbReference type="EMBL" id="DS235882">
    <property type="protein sequence ID" value="EEB20073.1"/>
    <property type="molecule type" value="Genomic_DNA"/>
</dbReference>
<dbReference type="FunFam" id="3.40.50.11610:FF:000003">
    <property type="entry name" value="2-oxoglutarate dehydrogenase, isoform X4"/>
    <property type="match status" value="1"/>
</dbReference>
<dbReference type="Gene3D" id="3.40.50.11610">
    <property type="entry name" value="Multifunctional 2-oxoglutarate metabolism enzyme, C-terminal domain"/>
    <property type="match status" value="1"/>
</dbReference>
<dbReference type="Proteomes" id="UP000009046">
    <property type="component" value="Unassembled WGS sequence"/>
</dbReference>
<dbReference type="InterPro" id="IPR032106">
    <property type="entry name" value="2-oxogl_dehyd_N"/>
</dbReference>
<evidence type="ECO:0000256" key="16">
    <source>
        <dbReference type="ARBA" id="ARBA00042984"/>
    </source>
</evidence>
<evidence type="ECO:0000256" key="3">
    <source>
        <dbReference type="ARBA" id="ARBA00004173"/>
    </source>
</evidence>
<comment type="cofactor">
    <cofactor evidence="2">
        <name>thiamine diphosphate</name>
        <dbReference type="ChEBI" id="CHEBI:58937"/>
    </cofactor>
</comment>
<dbReference type="RefSeq" id="XP_002432811.1">
    <property type="nucleotide sequence ID" value="XM_002432766.1"/>
</dbReference>
<keyword evidence="6" id="KW-0479">Metal-binding</keyword>
<dbReference type="InterPro" id="IPR031717">
    <property type="entry name" value="ODO-1/KGD_C"/>
</dbReference>
<dbReference type="InParanoid" id="E0W368"/>
<dbReference type="VEuPathDB" id="VectorBase:PHUM601630"/>
<dbReference type="NCBIfam" id="NF006914">
    <property type="entry name" value="PRK09404.1"/>
    <property type="match status" value="1"/>
</dbReference>
<name>E0W368_PEDHC</name>
<dbReference type="eggNOG" id="KOG0450">
    <property type="taxonomic scope" value="Eukaryota"/>
</dbReference>
<dbReference type="GO" id="GO:0046872">
    <property type="term" value="F:metal ion binding"/>
    <property type="evidence" value="ECO:0007669"/>
    <property type="project" value="UniProtKB-KW"/>
</dbReference>
<dbReference type="OrthoDB" id="413077at2759"/>
<dbReference type="FunFam" id="3.40.50.970:FF:000002">
    <property type="entry name" value="2-oxoglutarate dehydrogenase, E1 component"/>
    <property type="match status" value="1"/>
</dbReference>
<dbReference type="Pfam" id="PF16078">
    <property type="entry name" value="2-oxogl_dehyd_N"/>
    <property type="match status" value="1"/>
</dbReference>
<dbReference type="InterPro" id="IPR029061">
    <property type="entry name" value="THDP-binding"/>
</dbReference>
<reference evidence="18" key="2">
    <citation type="submission" date="2007-04" db="EMBL/GenBank/DDBJ databases">
        <title>The genome of the human body louse.</title>
        <authorList>
            <consortium name="The Human Body Louse Genome Consortium"/>
            <person name="Kirkness E."/>
            <person name="Walenz B."/>
            <person name="Hass B."/>
            <person name="Bruggner R."/>
            <person name="Strausberg R."/>
        </authorList>
    </citation>
    <scope>NUCLEOTIDE SEQUENCE</scope>
    <source>
        <strain evidence="18">USDA</strain>
    </source>
</reference>
<dbReference type="Pfam" id="PF16870">
    <property type="entry name" value="OxoGdeHyase_C"/>
    <property type="match status" value="1"/>
</dbReference>
<dbReference type="AlphaFoldDB" id="E0W368"/>
<reference evidence="18" key="1">
    <citation type="submission" date="2007-04" db="EMBL/GenBank/DDBJ databases">
        <title>Annotation of Pediculus humanus corporis strain USDA.</title>
        <authorList>
            <person name="Kirkness E."/>
            <person name="Hannick L."/>
            <person name="Hass B."/>
            <person name="Bruggner R."/>
            <person name="Lawson D."/>
            <person name="Bidwell S."/>
            <person name="Joardar V."/>
            <person name="Caler E."/>
            <person name="Walenz B."/>
            <person name="Inman J."/>
            <person name="Schobel S."/>
            <person name="Galinsky K."/>
            <person name="Amedeo P."/>
            <person name="Strausberg R."/>
        </authorList>
    </citation>
    <scope>NUCLEOTIDE SEQUENCE</scope>
    <source>
        <strain evidence="18">USDA</strain>
    </source>
</reference>
<evidence type="ECO:0000313" key="19">
    <source>
        <dbReference type="EnsemblMetazoa" id="PHUM601630-PA"/>
    </source>
</evidence>
<evidence type="ECO:0000256" key="6">
    <source>
        <dbReference type="ARBA" id="ARBA00022723"/>
    </source>
</evidence>
<dbReference type="Gene3D" id="3.40.50.12470">
    <property type="match status" value="1"/>
</dbReference>
<dbReference type="PANTHER" id="PTHR23152:SF4">
    <property type="entry name" value="2-OXOADIPATE DEHYDROGENASE COMPLEX COMPONENT E1"/>
    <property type="match status" value="1"/>
</dbReference>